<name>A0ABD3D5X0_9LAMI</name>
<keyword evidence="3 7" id="KW-0812">Transmembrane</keyword>
<comment type="caution">
    <text evidence="10">The sequence shown here is derived from an EMBL/GenBank/DDBJ whole genome shotgun (WGS) entry which is preliminary data.</text>
</comment>
<organism evidence="10 11">
    <name type="scientific">Castilleja foliolosa</name>
    <dbReference type="NCBI Taxonomy" id="1961234"/>
    <lineage>
        <taxon>Eukaryota</taxon>
        <taxon>Viridiplantae</taxon>
        <taxon>Streptophyta</taxon>
        <taxon>Embryophyta</taxon>
        <taxon>Tracheophyta</taxon>
        <taxon>Spermatophyta</taxon>
        <taxon>Magnoliopsida</taxon>
        <taxon>eudicotyledons</taxon>
        <taxon>Gunneridae</taxon>
        <taxon>Pentapetalae</taxon>
        <taxon>asterids</taxon>
        <taxon>lamiids</taxon>
        <taxon>Lamiales</taxon>
        <taxon>Orobanchaceae</taxon>
        <taxon>Pedicularideae</taxon>
        <taxon>Castillejinae</taxon>
        <taxon>Castilleja</taxon>
    </lineage>
</organism>
<keyword evidence="11" id="KW-1185">Reference proteome</keyword>
<evidence type="ECO:0008006" key="12">
    <source>
        <dbReference type="Google" id="ProtNLM"/>
    </source>
</evidence>
<evidence type="ECO:0000256" key="6">
    <source>
        <dbReference type="ARBA" id="ARBA00023136"/>
    </source>
</evidence>
<protein>
    <recommendedName>
        <fullName evidence="12">Trichome birefringence-like N-terminal domain-containing protein</fullName>
    </recommendedName>
</protein>
<proteinExistence type="inferred from homology"/>
<evidence type="ECO:0000256" key="1">
    <source>
        <dbReference type="ARBA" id="ARBA00004167"/>
    </source>
</evidence>
<dbReference type="PANTHER" id="PTHR32285">
    <property type="entry name" value="PROTEIN TRICHOME BIREFRINGENCE-LIKE 9-RELATED"/>
    <property type="match status" value="1"/>
</dbReference>
<dbReference type="Proteomes" id="UP001632038">
    <property type="component" value="Unassembled WGS sequence"/>
</dbReference>
<evidence type="ECO:0000313" key="11">
    <source>
        <dbReference type="Proteomes" id="UP001632038"/>
    </source>
</evidence>
<dbReference type="Pfam" id="PF14416">
    <property type="entry name" value="PMR5N"/>
    <property type="match status" value="1"/>
</dbReference>
<evidence type="ECO:0000256" key="5">
    <source>
        <dbReference type="ARBA" id="ARBA00022989"/>
    </source>
</evidence>
<evidence type="ECO:0000256" key="3">
    <source>
        <dbReference type="ARBA" id="ARBA00022692"/>
    </source>
</evidence>
<evidence type="ECO:0000259" key="8">
    <source>
        <dbReference type="Pfam" id="PF13839"/>
    </source>
</evidence>
<dbReference type="AlphaFoldDB" id="A0ABD3D5X0"/>
<dbReference type="InterPro" id="IPR029962">
    <property type="entry name" value="TBL"/>
</dbReference>
<gene>
    <name evidence="10" type="ORF">CASFOL_020872</name>
</gene>
<keyword evidence="5 7" id="KW-1133">Transmembrane helix</keyword>
<dbReference type="EMBL" id="JAVIJP010000027">
    <property type="protein sequence ID" value="KAL3636325.1"/>
    <property type="molecule type" value="Genomic_DNA"/>
</dbReference>
<evidence type="ECO:0000256" key="7">
    <source>
        <dbReference type="SAM" id="Phobius"/>
    </source>
</evidence>
<feature type="domain" description="Trichome birefringence-like N-terminal" evidence="9">
    <location>
        <begin position="80"/>
        <end position="132"/>
    </location>
</feature>
<dbReference type="GO" id="GO:0016020">
    <property type="term" value="C:membrane"/>
    <property type="evidence" value="ECO:0007669"/>
    <property type="project" value="UniProtKB-SubCell"/>
</dbReference>
<evidence type="ECO:0000256" key="2">
    <source>
        <dbReference type="ARBA" id="ARBA00007727"/>
    </source>
</evidence>
<evidence type="ECO:0000256" key="4">
    <source>
        <dbReference type="ARBA" id="ARBA00022968"/>
    </source>
</evidence>
<comment type="similarity">
    <text evidence="2">Belongs to the PC-esterase family. TBL subfamily.</text>
</comment>
<evidence type="ECO:0000259" key="9">
    <source>
        <dbReference type="Pfam" id="PF14416"/>
    </source>
</evidence>
<dbReference type="PANTHER" id="PTHR32285:SF57">
    <property type="entry name" value="XYLOGLUCAN O-ACETYLTRANSFERASE 1"/>
    <property type="match status" value="1"/>
</dbReference>
<dbReference type="InterPro" id="IPR026057">
    <property type="entry name" value="TBL_C"/>
</dbReference>
<sequence>MRSSKKPLIKEQTPNYSLLRKLFSYLLYAIIPIILLVHFYYNPFSFSSSSSSSDHFPSTNRIIISPSSSSSQVKSVVQTSCDYSNGKWIPDNLGPLYNGTTCETIKTGQNCMVYGRPDKDYLNWKWKPSTCKLPRFEPKAFLKLLKNKHVAFVGDSLARNQLESLLCMLGTVLKPNLYYTNGDDNKFRKWYIDDPYNVNVSIYWSPFLVSGVEKTNEQNFNRLYLDLVDEKWAKDLENIDMLVLSAGHWYLHPAVYSYYSNETVLGCHLQENCTEIGFYDVFGKALKTVFESVIERKTNEMVSVFLTTFSPHHFEGEWDKFGACSRTRPYNESEIVFEGMNEEMRKVGVESVREVKLRGGGDKGLNNVRFEALDITKLALLRPDGHPGPYMNPFPFANGVLERVQNDCVHWCLPGPIDTWNGILLDVIMTWASENKGKR</sequence>
<dbReference type="InterPro" id="IPR025846">
    <property type="entry name" value="TBL_N"/>
</dbReference>
<comment type="subcellular location">
    <subcellularLocation>
        <location evidence="1">Membrane</location>
        <topology evidence="1">Single-pass membrane protein</topology>
    </subcellularLocation>
</comment>
<feature type="domain" description="Trichome birefringence-like C-terminal" evidence="8">
    <location>
        <begin position="133"/>
        <end position="426"/>
    </location>
</feature>
<reference evidence="11" key="1">
    <citation type="journal article" date="2024" name="IScience">
        <title>Strigolactones Initiate the Formation of Haustorium-like Structures in Castilleja.</title>
        <authorList>
            <person name="Buerger M."/>
            <person name="Peterson D."/>
            <person name="Chory J."/>
        </authorList>
    </citation>
    <scope>NUCLEOTIDE SEQUENCE [LARGE SCALE GENOMIC DNA]</scope>
</reference>
<evidence type="ECO:0000313" key="10">
    <source>
        <dbReference type="EMBL" id="KAL3636325.1"/>
    </source>
</evidence>
<feature type="transmembrane region" description="Helical" evidence="7">
    <location>
        <begin position="22"/>
        <end position="41"/>
    </location>
</feature>
<keyword evidence="4" id="KW-0735">Signal-anchor</keyword>
<accession>A0ABD3D5X0</accession>
<dbReference type="Pfam" id="PF13839">
    <property type="entry name" value="PC-Esterase"/>
    <property type="match status" value="1"/>
</dbReference>
<keyword evidence="6 7" id="KW-0472">Membrane</keyword>